<sequence>MNTIPSRRHVLSGLAGAGAATLLHPGVASAANADEPDEVDYVVVGSGPGGSPVAARLAEAGFTVAVLEAGPAHGNQTYYKIPALWPRTVSDPQVRWDYYIRHYSDASKHGEQFVPEQDGVLYPRSATIGGCTTHHAMVTINASPDDWRSLQDATGDRTFHPDRMWEH</sequence>
<dbReference type="Gene3D" id="3.50.50.60">
    <property type="entry name" value="FAD/NAD(P)-binding domain"/>
    <property type="match status" value="1"/>
</dbReference>
<comment type="similarity">
    <text evidence="1">Belongs to the GMC oxidoreductase family.</text>
</comment>
<dbReference type="SUPFAM" id="SSF51905">
    <property type="entry name" value="FAD/NAD(P)-binding domain"/>
    <property type="match status" value="1"/>
</dbReference>
<keyword evidence="2" id="KW-0732">Signal</keyword>
<dbReference type="PANTHER" id="PTHR11552:SF213">
    <property type="entry name" value="DEHYDROGENASE, PUTATIVE-RELATED"/>
    <property type="match status" value="1"/>
</dbReference>
<evidence type="ECO:0000256" key="2">
    <source>
        <dbReference type="SAM" id="SignalP"/>
    </source>
</evidence>
<feature type="chain" id="PRO_5039454039" evidence="2">
    <location>
        <begin position="31"/>
        <end position="167"/>
    </location>
</feature>
<dbReference type="GO" id="GO:0016491">
    <property type="term" value="F:oxidoreductase activity"/>
    <property type="evidence" value="ECO:0007669"/>
    <property type="project" value="TreeGrafter"/>
</dbReference>
<dbReference type="AlphaFoldDB" id="A0A852X068"/>
<dbReference type="PROSITE" id="PS51318">
    <property type="entry name" value="TAT"/>
    <property type="match status" value="1"/>
</dbReference>
<reference evidence="3 4" key="1">
    <citation type="submission" date="2020-07" db="EMBL/GenBank/DDBJ databases">
        <title>Sequencing the genomes of 1000 actinobacteria strains.</title>
        <authorList>
            <person name="Klenk H.-P."/>
        </authorList>
    </citation>
    <scope>NUCLEOTIDE SEQUENCE [LARGE SCALE GENOMIC DNA]</scope>
    <source>
        <strain evidence="3 4">DSM 24723</strain>
    </source>
</reference>
<gene>
    <name evidence="3" type="ORF">BJY28_001171</name>
</gene>
<dbReference type="GO" id="GO:0050660">
    <property type="term" value="F:flavin adenine dinucleotide binding"/>
    <property type="evidence" value="ECO:0007669"/>
    <property type="project" value="InterPro"/>
</dbReference>
<dbReference type="InterPro" id="IPR006311">
    <property type="entry name" value="TAT_signal"/>
</dbReference>
<evidence type="ECO:0000256" key="1">
    <source>
        <dbReference type="ARBA" id="ARBA00010790"/>
    </source>
</evidence>
<comment type="caution">
    <text evidence="3">The sequence shown here is derived from an EMBL/GenBank/DDBJ whole genome shotgun (WGS) entry which is preliminary data.</text>
</comment>
<dbReference type="Proteomes" id="UP000592181">
    <property type="component" value="Unassembled WGS sequence"/>
</dbReference>
<protein>
    <submittedName>
        <fullName evidence="3">Choline dehydrogenase-like flavoprotein</fullName>
    </submittedName>
</protein>
<evidence type="ECO:0000313" key="3">
    <source>
        <dbReference type="EMBL" id="NYG36702.1"/>
    </source>
</evidence>
<dbReference type="InterPro" id="IPR036188">
    <property type="entry name" value="FAD/NAD-bd_sf"/>
</dbReference>
<dbReference type="EMBL" id="JACBZX010000001">
    <property type="protein sequence ID" value="NYG36702.1"/>
    <property type="molecule type" value="Genomic_DNA"/>
</dbReference>
<organism evidence="3 4">
    <name type="scientific">Janibacter alkaliphilus</name>
    <dbReference type="NCBI Taxonomy" id="1069963"/>
    <lineage>
        <taxon>Bacteria</taxon>
        <taxon>Bacillati</taxon>
        <taxon>Actinomycetota</taxon>
        <taxon>Actinomycetes</taxon>
        <taxon>Micrococcales</taxon>
        <taxon>Intrasporangiaceae</taxon>
        <taxon>Janibacter</taxon>
    </lineage>
</organism>
<accession>A0A852X068</accession>
<feature type="signal peptide" evidence="2">
    <location>
        <begin position="1"/>
        <end position="30"/>
    </location>
</feature>
<dbReference type="RefSeq" id="WP_179462164.1">
    <property type="nucleotide sequence ID" value="NZ_JACBZX010000001.1"/>
</dbReference>
<proteinExistence type="inferred from homology"/>
<name>A0A852X068_9MICO</name>
<dbReference type="InterPro" id="IPR012132">
    <property type="entry name" value="GMC_OxRdtase"/>
</dbReference>
<dbReference type="PANTHER" id="PTHR11552">
    <property type="entry name" value="GLUCOSE-METHANOL-CHOLINE GMC OXIDOREDUCTASE"/>
    <property type="match status" value="1"/>
</dbReference>
<keyword evidence="4" id="KW-1185">Reference proteome</keyword>
<evidence type="ECO:0000313" key="4">
    <source>
        <dbReference type="Proteomes" id="UP000592181"/>
    </source>
</evidence>
<dbReference type="Pfam" id="PF13450">
    <property type="entry name" value="NAD_binding_8"/>
    <property type="match status" value="1"/>
</dbReference>